<accession>A0A1M7LCF1</accession>
<evidence type="ECO:0008006" key="4">
    <source>
        <dbReference type="Google" id="ProtNLM"/>
    </source>
</evidence>
<gene>
    <name evidence="2" type="ORF">SAMN04488494_2532</name>
</gene>
<dbReference type="Proteomes" id="UP000184280">
    <property type="component" value="Unassembled WGS sequence"/>
</dbReference>
<dbReference type="OrthoDB" id="10014373at2"/>
<organism evidence="2 3">
    <name type="scientific">Xylanibacter ruminicola</name>
    <name type="common">Prevotella ruminicola</name>
    <dbReference type="NCBI Taxonomy" id="839"/>
    <lineage>
        <taxon>Bacteria</taxon>
        <taxon>Pseudomonadati</taxon>
        <taxon>Bacteroidota</taxon>
        <taxon>Bacteroidia</taxon>
        <taxon>Bacteroidales</taxon>
        <taxon>Prevotellaceae</taxon>
        <taxon>Xylanibacter</taxon>
    </lineage>
</organism>
<evidence type="ECO:0000256" key="1">
    <source>
        <dbReference type="SAM" id="SignalP"/>
    </source>
</evidence>
<dbReference type="EMBL" id="FRCJ01000006">
    <property type="protein sequence ID" value="SHM75708.1"/>
    <property type="molecule type" value="Genomic_DNA"/>
</dbReference>
<evidence type="ECO:0000313" key="2">
    <source>
        <dbReference type="EMBL" id="SHM75708.1"/>
    </source>
</evidence>
<dbReference type="AlphaFoldDB" id="A0A1M7LCF1"/>
<name>A0A1M7LCF1_XYLRU</name>
<reference evidence="2 3" key="1">
    <citation type="submission" date="2016-11" db="EMBL/GenBank/DDBJ databases">
        <authorList>
            <person name="Jaros S."/>
            <person name="Januszkiewicz K."/>
            <person name="Wedrychowicz H."/>
        </authorList>
    </citation>
    <scope>NUCLEOTIDE SEQUENCE [LARGE SCALE GENOMIC DNA]</scope>
    <source>
        <strain evidence="2 3">BPI-34</strain>
    </source>
</reference>
<protein>
    <recommendedName>
        <fullName evidence="4">DUF4468 domain-containing protein</fullName>
    </recommendedName>
</protein>
<keyword evidence="1" id="KW-0732">Signal</keyword>
<feature type="chain" id="PRO_5009927862" description="DUF4468 domain-containing protein" evidence="1">
    <location>
        <begin position="22"/>
        <end position="273"/>
    </location>
</feature>
<feature type="signal peptide" evidence="1">
    <location>
        <begin position="1"/>
        <end position="21"/>
    </location>
</feature>
<proteinExistence type="predicted"/>
<dbReference type="RefSeq" id="WP_073046373.1">
    <property type="nucleotide sequence ID" value="NZ_FOLF01000024.1"/>
</dbReference>
<evidence type="ECO:0000313" key="3">
    <source>
        <dbReference type="Proteomes" id="UP000184280"/>
    </source>
</evidence>
<sequence>MKKWSVFLIVSLFVCVQSVVAKTTYIPNYDNKIIVIDGGKIDSVISYHRVLDYTTGDGLISCSIVQQVVTPDLVKDIKRMKRAAGWATTAAVLGAASSGISAAQMSTGRVKGYDVINYVDSRETTKQSLNMSADATAKAEELMDLMIDLVVRNNSDKEILVNDMTTGQNWFVLPQSFTYISIRKDENVSLRISPVAHLDENVRYFHIVSTSQVKKYELSHETDTHWYIPNQYSARKNFHCQDGAKEGYIRIDKETMQGSVINETEFKAIKSVR</sequence>